<dbReference type="Pfam" id="PF10110">
    <property type="entry name" value="GPDPase_memb"/>
    <property type="match status" value="1"/>
</dbReference>
<dbReference type="InterPro" id="IPR030395">
    <property type="entry name" value="GP_PDE_dom"/>
</dbReference>
<comment type="caution">
    <text evidence="3">The sequence shown here is derived from an EMBL/GenBank/DDBJ whole genome shotgun (WGS) entry which is preliminary data.</text>
</comment>
<reference evidence="3 4" key="1">
    <citation type="journal article" date="2015" name="Genome Announc.">
        <title>Expanding the biotechnology potential of lactobacilli through comparative genomics of 213 strains and associated genera.</title>
        <authorList>
            <person name="Sun Z."/>
            <person name="Harris H.M."/>
            <person name="McCann A."/>
            <person name="Guo C."/>
            <person name="Argimon S."/>
            <person name="Zhang W."/>
            <person name="Yang X."/>
            <person name="Jeffery I.B."/>
            <person name="Cooney J.C."/>
            <person name="Kagawa T.F."/>
            <person name="Liu W."/>
            <person name="Song Y."/>
            <person name="Salvetti E."/>
            <person name="Wrobel A."/>
            <person name="Rasinkangas P."/>
            <person name="Parkhill J."/>
            <person name="Rea M.C."/>
            <person name="O'Sullivan O."/>
            <person name="Ritari J."/>
            <person name="Douillard F.P."/>
            <person name="Paul Ross R."/>
            <person name="Yang R."/>
            <person name="Briner A.E."/>
            <person name="Felis G.E."/>
            <person name="de Vos W.M."/>
            <person name="Barrangou R."/>
            <person name="Klaenhammer T.R."/>
            <person name="Caufield P.W."/>
            <person name="Cui Y."/>
            <person name="Zhang H."/>
            <person name="O'Toole P.W."/>
        </authorList>
    </citation>
    <scope>NUCLEOTIDE SEQUENCE [LARGE SCALE GENOMIC DNA]</scope>
    <source>
        <strain evidence="3 4">DSM 24301</strain>
    </source>
</reference>
<evidence type="ECO:0000259" key="2">
    <source>
        <dbReference type="PROSITE" id="PS51704"/>
    </source>
</evidence>
<dbReference type="PROSITE" id="PS51704">
    <property type="entry name" value="GP_PDE"/>
    <property type="match status" value="1"/>
</dbReference>
<keyword evidence="1" id="KW-1133">Transmembrane helix</keyword>
<dbReference type="PATRIC" id="fig|1293598.4.peg.1011"/>
<dbReference type="CDD" id="cd08579">
    <property type="entry name" value="GDPD_memb_like"/>
    <property type="match status" value="1"/>
</dbReference>
<evidence type="ECO:0000313" key="3">
    <source>
        <dbReference type="EMBL" id="KRO16687.1"/>
    </source>
</evidence>
<protein>
    <submittedName>
        <fullName evidence="3">Glycerophosphodiester phosphodiesterase</fullName>
    </submittedName>
</protein>
<keyword evidence="1" id="KW-0472">Membrane</keyword>
<name>A0A0R2MSX3_9LACO</name>
<dbReference type="PANTHER" id="PTHR46211">
    <property type="entry name" value="GLYCEROPHOSPHORYL DIESTER PHOSPHODIESTERASE"/>
    <property type="match status" value="1"/>
</dbReference>
<dbReference type="STRING" id="1293598.IV56_GL000961"/>
<feature type="transmembrane region" description="Helical" evidence="1">
    <location>
        <begin position="70"/>
        <end position="97"/>
    </location>
</feature>
<organism evidence="3 4">
    <name type="scientific">Lacticaseibacillus saniviri JCM 17471 = DSM 24301</name>
    <dbReference type="NCBI Taxonomy" id="1293598"/>
    <lineage>
        <taxon>Bacteria</taxon>
        <taxon>Bacillati</taxon>
        <taxon>Bacillota</taxon>
        <taxon>Bacilli</taxon>
        <taxon>Lactobacillales</taxon>
        <taxon>Lactobacillaceae</taxon>
        <taxon>Lacticaseibacillus</taxon>
    </lineage>
</organism>
<dbReference type="EMBL" id="JQCE01000034">
    <property type="protein sequence ID" value="KRO16687.1"/>
    <property type="molecule type" value="Genomic_DNA"/>
</dbReference>
<evidence type="ECO:0000256" key="1">
    <source>
        <dbReference type="SAM" id="Phobius"/>
    </source>
</evidence>
<dbReference type="PANTHER" id="PTHR46211:SF8">
    <property type="entry name" value="PHOSPHODIESTERASE"/>
    <property type="match status" value="1"/>
</dbReference>
<feature type="transmembrane region" description="Helical" evidence="1">
    <location>
        <begin position="216"/>
        <end position="244"/>
    </location>
</feature>
<accession>A0A0R2MSX3</accession>
<feature type="transmembrane region" description="Helical" evidence="1">
    <location>
        <begin position="256"/>
        <end position="275"/>
    </location>
</feature>
<dbReference type="Proteomes" id="UP000050969">
    <property type="component" value="Unassembled WGS sequence"/>
</dbReference>
<keyword evidence="4" id="KW-1185">Reference proteome</keyword>
<feature type="transmembrane region" description="Helical" evidence="1">
    <location>
        <begin position="21"/>
        <end position="40"/>
    </location>
</feature>
<dbReference type="GO" id="GO:0006629">
    <property type="term" value="P:lipid metabolic process"/>
    <property type="evidence" value="ECO:0007669"/>
    <property type="project" value="InterPro"/>
</dbReference>
<dbReference type="RefSeq" id="WP_056992906.1">
    <property type="nucleotide sequence ID" value="NZ_JQCE01000034.1"/>
</dbReference>
<sequence length="601" mass="68119">MQPWKFVRTNIGAYFKRWGSYIVLTSGTSLFISLIMIPIFNAMTQFVLKNSQVDYVSYTNLLNILTQHPFTVLLLFLILVLILLTVYSQFAFLLFGIEHIRHGQPLRLGKLLQQTFRSWGRLRPKMIGILMGYFIIILPFGHFVFNSQLLSKVTIPDFINEYIDEHLPLLILLIVLSVLIIWVAVRLLAFIPAIIMGNKSPNTTLKASWNASRGQFWRILWANALIAIVGGALTVVGMVSIYLIQKYIDTSFPHVALGFAIGNLTLLQIYQEFVLSFNTVMVLRLAIKLAEQADLLPQYDTPLVSDRKHKIIMRLAAVVLMILGGSVVSIVNFVYLEGLVTSNPLTISHRGVDDGNGVQNTIPALEKTSKEKPDYVEMDIHETKDNQFVVMHDENLEALAGVNKRPHDLTLKQLTKLTVKENGHQAKIASFDDYLKTAQGLNQKLLIEIKTTPMDSKGMLNRFIKKYQASILKHKDRIHSLDYHVVQGLKQKAPKLYVSYILPYNLTFPDTKANAYTMEATTLNGDFVSKAHDNKQDVFAWTVNDDTTMQKMMFADVDGIITDNLSELKETIKETNDKPSYADQILNFTVNLNTSFNTPEN</sequence>
<evidence type="ECO:0000313" key="4">
    <source>
        <dbReference type="Proteomes" id="UP000050969"/>
    </source>
</evidence>
<dbReference type="SUPFAM" id="SSF51695">
    <property type="entry name" value="PLC-like phosphodiesterases"/>
    <property type="match status" value="1"/>
</dbReference>
<feature type="domain" description="GP-PDE" evidence="2">
    <location>
        <begin position="344"/>
        <end position="572"/>
    </location>
</feature>
<dbReference type="GO" id="GO:0008081">
    <property type="term" value="F:phosphoric diester hydrolase activity"/>
    <property type="evidence" value="ECO:0007669"/>
    <property type="project" value="InterPro"/>
</dbReference>
<dbReference type="Pfam" id="PF03009">
    <property type="entry name" value="GDPD"/>
    <property type="match status" value="1"/>
</dbReference>
<dbReference type="Gene3D" id="3.20.20.190">
    <property type="entry name" value="Phosphatidylinositol (PI) phosphodiesterase"/>
    <property type="match status" value="1"/>
</dbReference>
<dbReference type="InterPro" id="IPR017946">
    <property type="entry name" value="PLC-like_Pdiesterase_TIM-brl"/>
</dbReference>
<feature type="transmembrane region" description="Helical" evidence="1">
    <location>
        <begin position="315"/>
        <end position="336"/>
    </location>
</feature>
<dbReference type="AlphaFoldDB" id="A0A0R2MSX3"/>
<dbReference type="InterPro" id="IPR018476">
    <property type="entry name" value="GlyceroP-diester-Pdiesterase_M"/>
</dbReference>
<feature type="transmembrane region" description="Helical" evidence="1">
    <location>
        <begin position="169"/>
        <end position="195"/>
    </location>
</feature>
<proteinExistence type="predicted"/>
<feature type="transmembrane region" description="Helical" evidence="1">
    <location>
        <begin position="127"/>
        <end position="149"/>
    </location>
</feature>
<keyword evidence="1" id="KW-0812">Transmembrane</keyword>
<gene>
    <name evidence="3" type="ORF">IV56_GL000961</name>
</gene>